<feature type="signal peptide" evidence="4">
    <location>
        <begin position="1"/>
        <end position="28"/>
    </location>
</feature>
<dbReference type="InterPro" id="IPR017853">
    <property type="entry name" value="GH"/>
</dbReference>
<evidence type="ECO:0000256" key="2">
    <source>
        <dbReference type="ARBA" id="ARBA00022801"/>
    </source>
</evidence>
<feature type="chain" id="PRO_5022266252" description="Arabinogalactan endo-beta-1,4-galactanase" evidence="4">
    <location>
        <begin position="29"/>
        <end position="364"/>
    </location>
</feature>
<accession>A0A562QUA9</accession>
<keyword evidence="4" id="KW-0732">Signal</keyword>
<dbReference type="GO" id="GO:0015926">
    <property type="term" value="F:glucosidase activity"/>
    <property type="evidence" value="ECO:0007669"/>
    <property type="project" value="InterPro"/>
</dbReference>
<evidence type="ECO:0000313" key="5">
    <source>
        <dbReference type="EMBL" id="TWI60369.1"/>
    </source>
</evidence>
<reference evidence="5 6" key="1">
    <citation type="journal article" date="2015" name="Stand. Genomic Sci.">
        <title>Genomic Encyclopedia of Bacterial and Archaeal Type Strains, Phase III: the genomes of soil and plant-associated and newly described type strains.</title>
        <authorList>
            <person name="Whitman W.B."/>
            <person name="Woyke T."/>
            <person name="Klenk H.P."/>
            <person name="Zhou Y."/>
            <person name="Lilburn T.G."/>
            <person name="Beck B.J."/>
            <person name="De Vos P."/>
            <person name="Vandamme P."/>
            <person name="Eisen J.A."/>
            <person name="Garrity G."/>
            <person name="Hugenholtz P."/>
            <person name="Kyrpides N.C."/>
        </authorList>
    </citation>
    <scope>NUCLEOTIDE SEQUENCE [LARGE SCALE GENOMIC DNA]</scope>
    <source>
        <strain evidence="5 6">CGMCC 1.10948</strain>
    </source>
</reference>
<dbReference type="Proteomes" id="UP000316291">
    <property type="component" value="Unassembled WGS sequence"/>
</dbReference>
<evidence type="ECO:0000256" key="3">
    <source>
        <dbReference type="ARBA" id="ARBA00023295"/>
    </source>
</evidence>
<gene>
    <name evidence="5" type="ORF">IQ16_07626</name>
</gene>
<evidence type="ECO:0000256" key="4">
    <source>
        <dbReference type="RuleBase" id="RU361192"/>
    </source>
</evidence>
<keyword evidence="2 4" id="KW-0378">Hydrolase</keyword>
<evidence type="ECO:0000256" key="1">
    <source>
        <dbReference type="ARBA" id="ARBA00010687"/>
    </source>
</evidence>
<dbReference type="EMBL" id="VLLA01000033">
    <property type="protein sequence ID" value="TWI60369.1"/>
    <property type="molecule type" value="Genomic_DNA"/>
</dbReference>
<comment type="caution">
    <text evidence="5">The sequence shown here is derived from an EMBL/GenBank/DDBJ whole genome shotgun (WGS) entry which is preliminary data.</text>
</comment>
<keyword evidence="3 4" id="KW-0326">Glycosidase</keyword>
<dbReference type="InterPro" id="IPR011683">
    <property type="entry name" value="Glyco_hydro_53"/>
</dbReference>
<dbReference type="EC" id="3.2.1.89" evidence="4"/>
<dbReference type="GO" id="GO:0031218">
    <property type="term" value="F:arabinogalactan endo-1,4-beta-galactosidase activity"/>
    <property type="evidence" value="ECO:0007669"/>
    <property type="project" value="UniProtKB-EC"/>
</dbReference>
<keyword evidence="6" id="KW-1185">Reference proteome</keyword>
<comment type="catalytic activity">
    <reaction evidence="4">
        <text>The enzyme specifically hydrolyzes (1-&gt;4)-beta-D-galactosidic linkages in type I arabinogalactans.</text>
        <dbReference type="EC" id="3.2.1.89"/>
    </reaction>
</comment>
<dbReference type="AlphaFoldDB" id="A0A562QUA9"/>
<evidence type="ECO:0000313" key="6">
    <source>
        <dbReference type="Proteomes" id="UP000316291"/>
    </source>
</evidence>
<dbReference type="Gene3D" id="3.20.20.80">
    <property type="entry name" value="Glycosidases"/>
    <property type="match status" value="1"/>
</dbReference>
<name>A0A562QUA9_9BRAD</name>
<comment type="similarity">
    <text evidence="1 4">Belongs to the glycosyl hydrolase 53 family.</text>
</comment>
<dbReference type="SUPFAM" id="SSF51445">
    <property type="entry name" value="(Trans)glycosidases"/>
    <property type="match status" value="1"/>
</dbReference>
<sequence length="364" mass="41765">MRWNFLWKISALLFVAVTSASMSSSAEALEWGLNGPAAMRKDPEPFFRVMKERGFTVIRWGVNLTKDNEQTGGPAFAKTFQLAKAYGIRLQPVFGFPFRWGDRTDAGLYPAGDREALYQQGYNRTYAFVKQFKNEIDQWELENEINLVARDRNDKRLFGQGMTAAEFEMPAMEDWAAVLRGASDAIDRINQESGLHLKKILNTTSTMFGFLDFMESRGVHYDLISYHYYEVLGQDMRHAWNGWNPRFDLFKKLASYRRHVLFNEVNCGEIYKPDYGNAPGDAATERCLRNLNGMLTAIRDQKDVVVDAINIYQIVDEPAKKPPENRFGLMYDLHRPKVALYLVSRFAGGKLTPEEAAELQKRGF</sequence>
<proteinExistence type="inferred from homology"/>
<organism evidence="5 6">
    <name type="scientific">Bradyrhizobium huanghuaihaiense</name>
    <dbReference type="NCBI Taxonomy" id="990078"/>
    <lineage>
        <taxon>Bacteria</taxon>
        <taxon>Pseudomonadati</taxon>
        <taxon>Pseudomonadota</taxon>
        <taxon>Alphaproteobacteria</taxon>
        <taxon>Hyphomicrobiales</taxon>
        <taxon>Nitrobacteraceae</taxon>
        <taxon>Bradyrhizobium</taxon>
    </lineage>
</organism>
<protein>
    <recommendedName>
        <fullName evidence="4">Arabinogalactan endo-beta-1,4-galactanase</fullName>
        <ecNumber evidence="4">3.2.1.89</ecNumber>
    </recommendedName>
</protein>
<dbReference type="Pfam" id="PF07745">
    <property type="entry name" value="Glyco_hydro_53"/>
    <property type="match status" value="1"/>
</dbReference>